<feature type="domain" description="HAT C-terminal dimerisation" evidence="1">
    <location>
        <begin position="516"/>
        <end position="588"/>
    </location>
</feature>
<dbReference type="EMBL" id="KQ977963">
    <property type="protein sequence ID" value="KYM98423.1"/>
    <property type="molecule type" value="Genomic_DNA"/>
</dbReference>
<dbReference type="Proteomes" id="UP000078542">
    <property type="component" value="Unassembled WGS sequence"/>
</dbReference>
<dbReference type="STRING" id="456900.A0A151IDD1"/>
<organism evidence="2 3">
    <name type="scientific">Cyphomyrmex costatus</name>
    <dbReference type="NCBI Taxonomy" id="456900"/>
    <lineage>
        <taxon>Eukaryota</taxon>
        <taxon>Metazoa</taxon>
        <taxon>Ecdysozoa</taxon>
        <taxon>Arthropoda</taxon>
        <taxon>Hexapoda</taxon>
        <taxon>Insecta</taxon>
        <taxon>Pterygota</taxon>
        <taxon>Neoptera</taxon>
        <taxon>Endopterygota</taxon>
        <taxon>Hymenoptera</taxon>
        <taxon>Apocrita</taxon>
        <taxon>Aculeata</taxon>
        <taxon>Formicoidea</taxon>
        <taxon>Formicidae</taxon>
        <taxon>Myrmicinae</taxon>
        <taxon>Cyphomyrmex</taxon>
    </lineage>
</organism>
<dbReference type="SUPFAM" id="SSF53098">
    <property type="entry name" value="Ribonuclease H-like"/>
    <property type="match status" value="1"/>
</dbReference>
<dbReference type="InterPro" id="IPR008906">
    <property type="entry name" value="HATC_C_dom"/>
</dbReference>
<keyword evidence="3" id="KW-1185">Reference proteome</keyword>
<evidence type="ECO:0000313" key="3">
    <source>
        <dbReference type="Proteomes" id="UP000078542"/>
    </source>
</evidence>
<dbReference type="GO" id="GO:0046983">
    <property type="term" value="F:protein dimerization activity"/>
    <property type="evidence" value="ECO:0007669"/>
    <property type="project" value="InterPro"/>
</dbReference>
<dbReference type="Pfam" id="PF05699">
    <property type="entry name" value="Dimer_Tnp_hAT"/>
    <property type="match status" value="1"/>
</dbReference>
<dbReference type="InterPro" id="IPR012337">
    <property type="entry name" value="RNaseH-like_sf"/>
</dbReference>
<sequence length="631" mass="72883">MPDDNSKAYCQLCRCSLQPQKKDLLKHGQTKKHLEAFKYSQDLASKKKITDFSIKTISDKRKIVELKISAFVAEHCSVYSVDHLGSLIKSLDNTSRVLSEIKLHRTKSTALIKNVISPCLLQNLINDLGNGYYSMIIDESTAVDNKKILCLIIRYFSESKKKIITTFYQLIEIESGNANSLITAFKDQLLNDGIKIENLIGIGIDGANVMTGKHHSFSSILKETINELVIVKCICHSLHLAAEYACKCLPRNLDFIIKESYNWFSYSSKRQIEYAKLYEVLTDKKPVKIDKLSGTRWLARYEAINKIIDQWDALKLHFSIVKDKERCYMADQLYYMFNTQSNIVYLTFLKHMLKNVTEVNKMFQAENVNPLKLLDDLHSLLYHYMNIILPPARLEIKKTDLINFKFKDYVIRVEAIDFGYSFEQATSGLNNYELKVIKERCRDFLISLCEQLQSRIPDNIKLLEKISLLSPQLATSQIKPNITELVAAFKNICKDIDTTVDEWNLLHMKKWNQLSTPEEFWIEVFEYQNSVGQKQFGNIARFVLAMLCLPFSNASVERLFSMMNIIKNKLRNRIAVKTTNAIMRIRCNMPQGGCVNFEPTVNMLKKFNSENMYIDDTETGQEEIIDIFSCI</sequence>
<evidence type="ECO:0000313" key="2">
    <source>
        <dbReference type="EMBL" id="KYM98423.1"/>
    </source>
</evidence>
<reference evidence="2 3" key="1">
    <citation type="submission" date="2016-03" db="EMBL/GenBank/DDBJ databases">
        <title>Cyphomyrmex costatus WGS genome.</title>
        <authorList>
            <person name="Nygaard S."/>
            <person name="Hu H."/>
            <person name="Boomsma J."/>
            <person name="Zhang G."/>
        </authorList>
    </citation>
    <scope>NUCLEOTIDE SEQUENCE [LARGE SCALE GENOMIC DNA]</scope>
    <source>
        <strain evidence="2">MS0001</strain>
        <tissue evidence="2">Whole body</tissue>
    </source>
</reference>
<gene>
    <name evidence="2" type="ORF">ALC62_10863</name>
</gene>
<evidence type="ECO:0000259" key="1">
    <source>
        <dbReference type="Pfam" id="PF05699"/>
    </source>
</evidence>
<dbReference type="AlphaFoldDB" id="A0A151IDD1"/>
<protein>
    <recommendedName>
        <fullName evidence="1">HAT C-terminal dimerisation domain-containing protein</fullName>
    </recommendedName>
</protein>
<dbReference type="PANTHER" id="PTHR37162:SF1">
    <property type="entry name" value="BED-TYPE DOMAIN-CONTAINING PROTEIN"/>
    <property type="match status" value="1"/>
</dbReference>
<accession>A0A151IDD1</accession>
<proteinExistence type="predicted"/>
<name>A0A151IDD1_9HYME</name>
<dbReference type="PANTHER" id="PTHR37162">
    <property type="entry name" value="HAT FAMILY DIMERISATION DOMAINCONTAINING PROTEIN-RELATED"/>
    <property type="match status" value="1"/>
</dbReference>